<dbReference type="OrthoDB" id="420264at2759"/>
<dbReference type="GO" id="GO:0070403">
    <property type="term" value="F:NAD+ binding"/>
    <property type="evidence" value="ECO:0007669"/>
    <property type="project" value="InterPro"/>
</dbReference>
<evidence type="ECO:0000259" key="6">
    <source>
        <dbReference type="PROSITE" id="PS50305"/>
    </source>
</evidence>
<feature type="binding site" evidence="5">
    <location>
        <position position="87"/>
    </location>
    <ligand>
        <name>Zn(2+)</name>
        <dbReference type="ChEBI" id="CHEBI:29105"/>
    </ligand>
</feature>
<evidence type="ECO:0000256" key="5">
    <source>
        <dbReference type="PROSITE-ProRule" id="PRU00236"/>
    </source>
</evidence>
<evidence type="ECO:0000256" key="3">
    <source>
        <dbReference type="ARBA" id="ARBA00022833"/>
    </source>
</evidence>
<dbReference type="PANTHER" id="PTHR11085">
    <property type="entry name" value="NAD-DEPENDENT PROTEIN DEACYLASE SIRTUIN-5, MITOCHONDRIAL-RELATED"/>
    <property type="match status" value="1"/>
</dbReference>
<dbReference type="GO" id="GO:0046872">
    <property type="term" value="F:metal ion binding"/>
    <property type="evidence" value="ECO:0007669"/>
    <property type="project" value="UniProtKB-KW"/>
</dbReference>
<feature type="domain" description="Deacetylase sirtuin-type" evidence="6">
    <location>
        <begin position="1"/>
        <end position="133"/>
    </location>
</feature>
<gene>
    <name evidence="7" type="ORF">GSBLH_T00000212001</name>
</gene>
<reference evidence="7" key="1">
    <citation type="submission" date="2010-02" db="EMBL/GenBank/DDBJ databases">
        <title>Sequencing and annotation of the Blastocystis hominis genome.</title>
        <authorList>
            <person name="Wincker P."/>
        </authorList>
    </citation>
    <scope>NUCLEOTIDE SEQUENCE</scope>
    <source>
        <strain evidence="7">Singapore isolate B</strain>
    </source>
</reference>
<dbReference type="RefSeq" id="XP_012893846.1">
    <property type="nucleotide sequence ID" value="XM_013038392.1"/>
</dbReference>
<dbReference type="OMA" id="RECACFH"/>
<dbReference type="GO" id="GO:0017136">
    <property type="term" value="F:histone deacetylase activity, NAD-dependent"/>
    <property type="evidence" value="ECO:0007669"/>
    <property type="project" value="TreeGrafter"/>
</dbReference>
<dbReference type="InterPro" id="IPR029035">
    <property type="entry name" value="DHS-like_NAD/FAD-binding_dom"/>
</dbReference>
<dbReference type="SUPFAM" id="SSF52467">
    <property type="entry name" value="DHS-like NAD/FAD-binding domain"/>
    <property type="match status" value="1"/>
</dbReference>
<dbReference type="Gene3D" id="3.40.50.1220">
    <property type="entry name" value="TPP-binding domain"/>
    <property type="match status" value="1"/>
</dbReference>
<evidence type="ECO:0000313" key="7">
    <source>
        <dbReference type="EMBL" id="CBK19798.2"/>
    </source>
</evidence>
<dbReference type="InterPro" id="IPR026590">
    <property type="entry name" value="Ssirtuin_cat_dom"/>
</dbReference>
<organism evidence="7">
    <name type="scientific">Blastocystis hominis</name>
    <dbReference type="NCBI Taxonomy" id="12968"/>
    <lineage>
        <taxon>Eukaryota</taxon>
        <taxon>Sar</taxon>
        <taxon>Stramenopiles</taxon>
        <taxon>Bigyra</taxon>
        <taxon>Opalozoa</taxon>
        <taxon>Opalinata</taxon>
        <taxon>Blastocystidae</taxon>
        <taxon>Blastocystis</taxon>
    </lineage>
</organism>
<dbReference type="PANTHER" id="PTHR11085:SF6">
    <property type="entry name" value="NAD-DEPENDENT PROTEIN DEACETYLASE SIRTUIN-2"/>
    <property type="match status" value="1"/>
</dbReference>
<feature type="active site" description="Proton acceptor" evidence="5">
    <location>
        <position position="52"/>
    </location>
</feature>
<evidence type="ECO:0000256" key="2">
    <source>
        <dbReference type="ARBA" id="ARBA00022723"/>
    </source>
</evidence>
<keyword evidence="1" id="KW-0808">Transferase</keyword>
<dbReference type="InterPro" id="IPR050134">
    <property type="entry name" value="NAD-dep_sirtuin_deacylases"/>
</dbReference>
<feature type="binding site" evidence="5">
    <location>
        <position position="60"/>
    </location>
    <ligand>
        <name>Zn(2+)</name>
        <dbReference type="ChEBI" id="CHEBI:29105"/>
    </ligand>
</feature>
<dbReference type="InterPro" id="IPR003000">
    <property type="entry name" value="Sirtuin"/>
</dbReference>
<dbReference type="InParanoid" id="D8LVF9"/>
<accession>D8LVF9</accession>
<feature type="binding site" evidence="5">
    <location>
        <position position="63"/>
    </location>
    <ligand>
        <name>Zn(2+)</name>
        <dbReference type="ChEBI" id="CHEBI:29105"/>
    </ligand>
</feature>
<dbReference type="Proteomes" id="UP000008312">
    <property type="component" value="Unassembled WGS sequence"/>
</dbReference>
<proteinExistence type="predicted"/>
<dbReference type="Pfam" id="PF02146">
    <property type="entry name" value="SIR2"/>
    <property type="match status" value="1"/>
</dbReference>
<protein>
    <recommendedName>
        <fullName evidence="6">Deacetylase sirtuin-type domain-containing protein</fullName>
    </recommendedName>
</protein>
<keyword evidence="4" id="KW-0520">NAD</keyword>
<sequence>MFYSDQKYHPTPCHFMLSLLKDRGILRRIYTQNIDGLERDAGLEPPLLVEGHGTSRECACFHCGQEFRSDLPQRSVDSRTVPFCPSCGGPIKPKIVFFHEHLPSVLYSCFREDMPVADLLIVIGSSLRVYPIG</sequence>
<feature type="binding site" evidence="5">
    <location>
        <position position="84"/>
    </location>
    <ligand>
        <name>Zn(2+)</name>
        <dbReference type="ChEBI" id="CHEBI:29105"/>
    </ligand>
</feature>
<dbReference type="GeneID" id="24917529"/>
<evidence type="ECO:0000256" key="1">
    <source>
        <dbReference type="ARBA" id="ARBA00022679"/>
    </source>
</evidence>
<dbReference type="AlphaFoldDB" id="D8LVF9"/>
<dbReference type="GO" id="GO:0005634">
    <property type="term" value="C:nucleus"/>
    <property type="evidence" value="ECO:0007669"/>
    <property type="project" value="TreeGrafter"/>
</dbReference>
<dbReference type="EMBL" id="FN668638">
    <property type="protein sequence ID" value="CBK19798.2"/>
    <property type="molecule type" value="Genomic_DNA"/>
</dbReference>
<evidence type="ECO:0000256" key="4">
    <source>
        <dbReference type="ARBA" id="ARBA00023027"/>
    </source>
</evidence>
<keyword evidence="8" id="KW-1185">Reference proteome</keyword>
<name>D8LVF9_BLAHO</name>
<keyword evidence="2 5" id="KW-0479">Metal-binding</keyword>
<evidence type="ECO:0000313" key="8">
    <source>
        <dbReference type="Proteomes" id="UP000008312"/>
    </source>
</evidence>
<keyword evidence="3 5" id="KW-0862">Zinc</keyword>
<dbReference type="PROSITE" id="PS50305">
    <property type="entry name" value="SIRTUIN"/>
    <property type="match status" value="1"/>
</dbReference>